<dbReference type="OrthoDB" id="28748at2759"/>
<dbReference type="EMBL" id="UYRX01001174">
    <property type="protein sequence ID" value="VDK88552.1"/>
    <property type="molecule type" value="Genomic_DNA"/>
</dbReference>
<keyword evidence="4" id="KW-0337">GPI-anchor biosynthesis</keyword>
<feature type="transmembrane region" description="Helical" evidence="10">
    <location>
        <begin position="477"/>
        <end position="498"/>
    </location>
</feature>
<dbReference type="InterPro" id="IPR019540">
    <property type="entry name" value="PtdIno-glycan_biosynth_class_S"/>
</dbReference>
<evidence type="ECO:0000256" key="5">
    <source>
        <dbReference type="ARBA" id="ARBA00022692"/>
    </source>
</evidence>
<keyword evidence="12" id="KW-1185">Reference proteome</keyword>
<keyword evidence="6" id="KW-0256">Endoplasmic reticulum</keyword>
<dbReference type="PANTHER" id="PTHR21072">
    <property type="entry name" value="GPI TRANSAMIDASE COMPONENT PIG-S"/>
    <property type="match status" value="1"/>
</dbReference>
<feature type="transmembrane region" description="Helical" evidence="10">
    <location>
        <begin position="12"/>
        <end position="33"/>
    </location>
</feature>
<dbReference type="GO" id="GO:0042765">
    <property type="term" value="C:GPI-anchor transamidase complex"/>
    <property type="evidence" value="ECO:0007669"/>
    <property type="project" value="InterPro"/>
</dbReference>
<organism evidence="11 12">
    <name type="scientific">Litomosoides sigmodontis</name>
    <name type="common">Filarial nematode worm</name>
    <dbReference type="NCBI Taxonomy" id="42156"/>
    <lineage>
        <taxon>Eukaryota</taxon>
        <taxon>Metazoa</taxon>
        <taxon>Ecdysozoa</taxon>
        <taxon>Nematoda</taxon>
        <taxon>Chromadorea</taxon>
        <taxon>Rhabditida</taxon>
        <taxon>Spirurina</taxon>
        <taxon>Spiruromorpha</taxon>
        <taxon>Filarioidea</taxon>
        <taxon>Onchocercidae</taxon>
        <taxon>Litomosoides</taxon>
    </lineage>
</organism>
<reference evidence="11 12" key="1">
    <citation type="submission" date="2018-08" db="EMBL/GenBank/DDBJ databases">
        <authorList>
            <person name="Laetsch R D."/>
            <person name="Stevens L."/>
            <person name="Kumar S."/>
            <person name="Blaxter L. M."/>
        </authorList>
    </citation>
    <scope>NUCLEOTIDE SEQUENCE [LARGE SCALE GENOMIC DNA]</scope>
</reference>
<dbReference type="AlphaFoldDB" id="A0A3P6TK92"/>
<evidence type="ECO:0000256" key="3">
    <source>
        <dbReference type="ARBA" id="ARBA00005316"/>
    </source>
</evidence>
<evidence type="ECO:0000313" key="11">
    <source>
        <dbReference type="EMBL" id="VDK88552.1"/>
    </source>
</evidence>
<dbReference type="GO" id="GO:0006506">
    <property type="term" value="P:GPI anchor biosynthetic process"/>
    <property type="evidence" value="ECO:0007669"/>
    <property type="project" value="UniProtKB-UniPathway"/>
</dbReference>
<evidence type="ECO:0008006" key="13">
    <source>
        <dbReference type="Google" id="ProtNLM"/>
    </source>
</evidence>
<comment type="pathway">
    <text evidence="2">Glycolipid biosynthesis; glycosylphosphatidylinositol-anchor biosynthesis.</text>
</comment>
<dbReference type="Proteomes" id="UP000277928">
    <property type="component" value="Unassembled WGS sequence"/>
</dbReference>
<keyword evidence="8 10" id="KW-0472">Membrane</keyword>
<gene>
    <name evidence="11" type="ORF">NLS_LOCUS8725</name>
</gene>
<keyword evidence="9" id="KW-0325">Glycoprotein</keyword>
<keyword evidence="5 10" id="KW-0812">Transmembrane</keyword>
<dbReference type="STRING" id="42156.A0A3P6TK92"/>
<accession>A0A3P6TK92</accession>
<dbReference type="UniPathway" id="UPA00196"/>
<name>A0A3P6TK92_LITSI</name>
<dbReference type="OMA" id="EHLWDFD"/>
<evidence type="ECO:0000256" key="8">
    <source>
        <dbReference type="ARBA" id="ARBA00023136"/>
    </source>
</evidence>
<sequence>MLTVEESAELPFRRISALAFIVIVLIFGVPLWWQTTSTHRVPFRTFSSDQEITLPVYISIASSYSSMKSHVDSAITLLLNELSELPEIDRLNFIFKLNHEDMDTSRSTSKTNTEKDNFFEVHVAIINETAWPYSGYTTYFDDQWTFILNCENESKLAQRMFAAITDVLLDTSHLSTIVKRDLRQRMQSSEIVSLSPSQQKRLIWDSVALSARYIVQVIFLHAGHDESSEHYTAENIILHTRRFAAKLAEVSDLIISSEHLWDFDLTAWMKKDVQEGNTIQMDEISQIVTAIEQETSTVESSAPVMKLVVLDTSQPIALLDPAGDESSGVVVASWGALLSYNGNKYLTVNQSVIAAMRILFGLDTDLPVSCDRLPLPVAKWEIKRIKLRSFIDCLINGISSVAAIHKLISQIDNIVINEEIASKTNLAVELISQALSTVEKTGYIDVASVAEGRSLAESALNDKSLLSLLYFPNDQKFAVYLPLFLPTILPLFGSILALNRYWMGKE</sequence>
<evidence type="ECO:0000256" key="2">
    <source>
        <dbReference type="ARBA" id="ARBA00004687"/>
    </source>
</evidence>
<keyword evidence="7 10" id="KW-1133">Transmembrane helix</keyword>
<dbReference type="Pfam" id="PF10510">
    <property type="entry name" value="PIG-S"/>
    <property type="match status" value="1"/>
</dbReference>
<evidence type="ECO:0000256" key="4">
    <source>
        <dbReference type="ARBA" id="ARBA00022502"/>
    </source>
</evidence>
<comment type="similarity">
    <text evidence="3">Belongs to the PIGS family.</text>
</comment>
<evidence type="ECO:0000256" key="7">
    <source>
        <dbReference type="ARBA" id="ARBA00022989"/>
    </source>
</evidence>
<evidence type="ECO:0000256" key="10">
    <source>
        <dbReference type="SAM" id="Phobius"/>
    </source>
</evidence>
<evidence type="ECO:0000313" key="12">
    <source>
        <dbReference type="Proteomes" id="UP000277928"/>
    </source>
</evidence>
<dbReference type="GO" id="GO:0016255">
    <property type="term" value="P:attachment of GPI anchor to protein"/>
    <property type="evidence" value="ECO:0007669"/>
    <property type="project" value="InterPro"/>
</dbReference>
<proteinExistence type="inferred from homology"/>
<dbReference type="PANTHER" id="PTHR21072:SF13">
    <property type="entry name" value="GPI TRANSAMIDASE COMPONENT PIG-S"/>
    <property type="match status" value="1"/>
</dbReference>
<evidence type="ECO:0000256" key="1">
    <source>
        <dbReference type="ARBA" id="ARBA00004477"/>
    </source>
</evidence>
<evidence type="ECO:0000256" key="9">
    <source>
        <dbReference type="ARBA" id="ARBA00023180"/>
    </source>
</evidence>
<evidence type="ECO:0000256" key="6">
    <source>
        <dbReference type="ARBA" id="ARBA00022824"/>
    </source>
</evidence>
<comment type="subcellular location">
    <subcellularLocation>
        <location evidence="1">Endoplasmic reticulum membrane</location>
        <topology evidence="1">Multi-pass membrane protein</topology>
    </subcellularLocation>
</comment>
<protein>
    <recommendedName>
        <fullName evidence="13">GPI transamidase component PIG-S</fullName>
    </recommendedName>
</protein>